<evidence type="ECO:0000256" key="3">
    <source>
        <dbReference type="SAM" id="SignalP"/>
    </source>
</evidence>
<accession>A0ABW5P372</accession>
<comment type="similarity">
    <text evidence="1">Belongs to the Skp family.</text>
</comment>
<feature type="signal peptide" evidence="3">
    <location>
        <begin position="1"/>
        <end position="21"/>
    </location>
</feature>
<dbReference type="Pfam" id="PF03938">
    <property type="entry name" value="OmpH"/>
    <property type="match status" value="1"/>
</dbReference>
<comment type="caution">
    <text evidence="4">The sequence shown here is derived from an EMBL/GenBank/DDBJ whole genome shotgun (WGS) entry which is preliminary data.</text>
</comment>
<dbReference type="InterPro" id="IPR005632">
    <property type="entry name" value="Chaperone_Skp"/>
</dbReference>
<keyword evidence="2 3" id="KW-0732">Signal</keyword>
<gene>
    <name evidence="4" type="ORF">ACFSR9_05665</name>
</gene>
<dbReference type="PANTHER" id="PTHR35089:SF1">
    <property type="entry name" value="CHAPERONE PROTEIN SKP"/>
    <property type="match status" value="1"/>
</dbReference>
<dbReference type="Proteomes" id="UP001597475">
    <property type="component" value="Unassembled WGS sequence"/>
</dbReference>
<reference evidence="5" key="1">
    <citation type="journal article" date="2019" name="Int. J. Syst. Evol. Microbiol.">
        <title>The Global Catalogue of Microorganisms (GCM) 10K type strain sequencing project: providing services to taxonomists for standard genome sequencing and annotation.</title>
        <authorList>
            <consortium name="The Broad Institute Genomics Platform"/>
            <consortium name="The Broad Institute Genome Sequencing Center for Infectious Disease"/>
            <person name="Wu L."/>
            <person name="Ma J."/>
        </authorList>
    </citation>
    <scope>NUCLEOTIDE SEQUENCE [LARGE SCALE GENOMIC DNA]</scope>
    <source>
        <strain evidence="5">KCTC 33842</strain>
    </source>
</reference>
<feature type="chain" id="PRO_5045969443" evidence="3">
    <location>
        <begin position="22"/>
        <end position="159"/>
    </location>
</feature>
<dbReference type="SMART" id="SM00935">
    <property type="entry name" value="OmpH"/>
    <property type="match status" value="1"/>
</dbReference>
<evidence type="ECO:0000313" key="5">
    <source>
        <dbReference type="Proteomes" id="UP001597475"/>
    </source>
</evidence>
<dbReference type="SUPFAM" id="SSF111384">
    <property type="entry name" value="OmpH-like"/>
    <property type="match status" value="1"/>
</dbReference>
<protein>
    <submittedName>
        <fullName evidence="4">OmpH family outer membrane protein</fullName>
    </submittedName>
</protein>
<dbReference type="EMBL" id="JBHUMK010000021">
    <property type="protein sequence ID" value="MFD2608930.1"/>
    <property type="molecule type" value="Genomic_DNA"/>
</dbReference>
<keyword evidence="5" id="KW-1185">Reference proteome</keyword>
<evidence type="ECO:0000256" key="2">
    <source>
        <dbReference type="ARBA" id="ARBA00022729"/>
    </source>
</evidence>
<dbReference type="Gene3D" id="3.30.910.20">
    <property type="entry name" value="Skp domain"/>
    <property type="match status" value="1"/>
</dbReference>
<dbReference type="InterPro" id="IPR024930">
    <property type="entry name" value="Skp_dom_sf"/>
</dbReference>
<proteinExistence type="inferred from homology"/>
<evidence type="ECO:0000313" key="4">
    <source>
        <dbReference type="EMBL" id="MFD2608930.1"/>
    </source>
</evidence>
<dbReference type="RefSeq" id="WP_386843894.1">
    <property type="nucleotide sequence ID" value="NZ_JBHUMK010000021.1"/>
</dbReference>
<name>A0ABW5P372_9DEIO</name>
<sequence>MNPKFLALTPLLLLAAAQPHAATPAKKVGFVNVQAAVKAMPGSANYLKLVSKADADLKARQKTIQTLAAKANATRKSADITALNNAQKALVTSQQAQAKSMAQSFAPLASKLNAAVAKVAKANGYSIVLDQRVAAQSGLVVYANTAATDVTAAVIKAVK</sequence>
<dbReference type="PANTHER" id="PTHR35089">
    <property type="entry name" value="CHAPERONE PROTEIN SKP"/>
    <property type="match status" value="1"/>
</dbReference>
<organism evidence="4 5">
    <name type="scientific">Deinococcus taklimakanensis</name>
    <dbReference type="NCBI Taxonomy" id="536443"/>
    <lineage>
        <taxon>Bacteria</taxon>
        <taxon>Thermotogati</taxon>
        <taxon>Deinococcota</taxon>
        <taxon>Deinococci</taxon>
        <taxon>Deinococcales</taxon>
        <taxon>Deinococcaceae</taxon>
        <taxon>Deinococcus</taxon>
    </lineage>
</organism>
<evidence type="ECO:0000256" key="1">
    <source>
        <dbReference type="ARBA" id="ARBA00009091"/>
    </source>
</evidence>